<proteinExistence type="predicted"/>
<dbReference type="EMBL" id="AP023396">
    <property type="protein sequence ID" value="BCK59276.1"/>
    <property type="molecule type" value="Genomic_DNA"/>
</dbReference>
<name>A0A7G1KXD3_9NOCA</name>
<feature type="domain" description="HTH araC/xylS-type" evidence="4">
    <location>
        <begin position="136"/>
        <end position="234"/>
    </location>
</feature>
<keyword evidence="6" id="KW-1185">Reference proteome</keyword>
<evidence type="ECO:0000256" key="2">
    <source>
        <dbReference type="ARBA" id="ARBA00023125"/>
    </source>
</evidence>
<sequence length="253" mass="27181">MAGFRGRASDRAELPVVPYPALTIFLDLGDASFIDASGGARQHGSAVVGLHPVGMRGSGQVIDLLQVRLSPVVAHEILGVPGDLGDTVVPLADVWGRDAARIQDRMHATASWDERFALAKSVLARRAAAGRAVDPEVAFAWQRISLSQGRIRVEGLAAEAGWSRKRLWSRFRSQIGLTPKRAARLIRFDHAAHRLAAGHTPAAVAAAGGYTDQSHLHREVMAFAHLTPAALPTAPWLAVDPVAWATPEYAPRR</sequence>
<protein>
    <submittedName>
        <fullName evidence="5">AraC family transcriptional regulator</fullName>
    </submittedName>
</protein>
<dbReference type="PANTHER" id="PTHR46796">
    <property type="entry name" value="HTH-TYPE TRANSCRIPTIONAL ACTIVATOR RHAS-RELATED"/>
    <property type="match status" value="1"/>
</dbReference>
<dbReference type="InterPro" id="IPR018060">
    <property type="entry name" value="HTH_AraC"/>
</dbReference>
<dbReference type="KEGG" id="nwl:NWFMUON74_70480"/>
<dbReference type="Pfam" id="PF12833">
    <property type="entry name" value="HTH_18"/>
    <property type="match status" value="1"/>
</dbReference>
<gene>
    <name evidence="5" type="ORF">NWFMUON74_70480</name>
</gene>
<keyword evidence="3" id="KW-0804">Transcription</keyword>
<dbReference type="Proteomes" id="UP000516173">
    <property type="component" value="Chromosome"/>
</dbReference>
<evidence type="ECO:0000313" key="6">
    <source>
        <dbReference type="Proteomes" id="UP000516173"/>
    </source>
</evidence>
<dbReference type="PROSITE" id="PS01124">
    <property type="entry name" value="HTH_ARAC_FAMILY_2"/>
    <property type="match status" value="1"/>
</dbReference>
<evidence type="ECO:0000259" key="4">
    <source>
        <dbReference type="PROSITE" id="PS01124"/>
    </source>
</evidence>
<evidence type="ECO:0000256" key="1">
    <source>
        <dbReference type="ARBA" id="ARBA00023015"/>
    </source>
</evidence>
<keyword evidence="1" id="KW-0805">Transcription regulation</keyword>
<dbReference type="Gene3D" id="1.10.10.60">
    <property type="entry name" value="Homeodomain-like"/>
    <property type="match status" value="1"/>
</dbReference>
<dbReference type="AlphaFoldDB" id="A0A7G1KXD3"/>
<reference evidence="5 6" key="1">
    <citation type="submission" date="2020-08" db="EMBL/GenBank/DDBJ databases">
        <title>Genome Sequencing of Nocardia wallacei strain FMUON74 and assembly.</title>
        <authorList>
            <person name="Toyokawa M."/>
            <person name="Uesaka K."/>
        </authorList>
    </citation>
    <scope>NUCLEOTIDE SEQUENCE [LARGE SCALE GENOMIC DNA]</scope>
    <source>
        <strain evidence="5 6">FMUON74</strain>
    </source>
</reference>
<dbReference type="PANTHER" id="PTHR46796:SF15">
    <property type="entry name" value="BLL1074 PROTEIN"/>
    <property type="match status" value="1"/>
</dbReference>
<organism evidence="5 6">
    <name type="scientific">Nocardia wallacei</name>
    <dbReference type="NCBI Taxonomy" id="480035"/>
    <lineage>
        <taxon>Bacteria</taxon>
        <taxon>Bacillati</taxon>
        <taxon>Actinomycetota</taxon>
        <taxon>Actinomycetes</taxon>
        <taxon>Mycobacteriales</taxon>
        <taxon>Nocardiaceae</taxon>
        <taxon>Nocardia</taxon>
    </lineage>
</organism>
<dbReference type="GO" id="GO:0043565">
    <property type="term" value="F:sequence-specific DNA binding"/>
    <property type="evidence" value="ECO:0007669"/>
    <property type="project" value="InterPro"/>
</dbReference>
<evidence type="ECO:0000313" key="5">
    <source>
        <dbReference type="EMBL" id="BCK59276.1"/>
    </source>
</evidence>
<dbReference type="GO" id="GO:0003700">
    <property type="term" value="F:DNA-binding transcription factor activity"/>
    <property type="evidence" value="ECO:0007669"/>
    <property type="project" value="InterPro"/>
</dbReference>
<dbReference type="SMART" id="SM00342">
    <property type="entry name" value="HTH_ARAC"/>
    <property type="match status" value="1"/>
</dbReference>
<dbReference type="InterPro" id="IPR050204">
    <property type="entry name" value="AraC_XylS_family_regulators"/>
</dbReference>
<evidence type="ECO:0000256" key="3">
    <source>
        <dbReference type="ARBA" id="ARBA00023163"/>
    </source>
</evidence>
<accession>A0A7G1KXD3</accession>
<keyword evidence="2" id="KW-0238">DNA-binding</keyword>